<reference evidence="1 2" key="2">
    <citation type="journal article" date="2022" name="Mol. Ecol. Resour.">
        <title>The genomes of chicory, endive, great burdock and yacon provide insights into Asteraceae paleo-polyploidization history and plant inulin production.</title>
        <authorList>
            <person name="Fan W."/>
            <person name="Wang S."/>
            <person name="Wang H."/>
            <person name="Wang A."/>
            <person name="Jiang F."/>
            <person name="Liu H."/>
            <person name="Zhao H."/>
            <person name="Xu D."/>
            <person name="Zhang Y."/>
        </authorList>
    </citation>
    <scope>NUCLEOTIDE SEQUENCE [LARGE SCALE GENOMIC DNA]</scope>
    <source>
        <strain evidence="2">cv. Punajuju</strain>
        <tissue evidence="1">Leaves</tissue>
    </source>
</reference>
<accession>A0ACB9BNJ5</accession>
<keyword evidence="2" id="KW-1185">Reference proteome</keyword>
<organism evidence="1 2">
    <name type="scientific">Cichorium intybus</name>
    <name type="common">Chicory</name>
    <dbReference type="NCBI Taxonomy" id="13427"/>
    <lineage>
        <taxon>Eukaryota</taxon>
        <taxon>Viridiplantae</taxon>
        <taxon>Streptophyta</taxon>
        <taxon>Embryophyta</taxon>
        <taxon>Tracheophyta</taxon>
        <taxon>Spermatophyta</taxon>
        <taxon>Magnoliopsida</taxon>
        <taxon>eudicotyledons</taxon>
        <taxon>Gunneridae</taxon>
        <taxon>Pentapetalae</taxon>
        <taxon>asterids</taxon>
        <taxon>campanulids</taxon>
        <taxon>Asterales</taxon>
        <taxon>Asteraceae</taxon>
        <taxon>Cichorioideae</taxon>
        <taxon>Cichorieae</taxon>
        <taxon>Cichoriinae</taxon>
        <taxon>Cichorium</taxon>
    </lineage>
</organism>
<name>A0ACB9BNJ5_CICIN</name>
<comment type="caution">
    <text evidence="1">The sequence shown here is derived from an EMBL/GenBank/DDBJ whole genome shotgun (WGS) entry which is preliminary data.</text>
</comment>
<reference evidence="2" key="1">
    <citation type="journal article" date="2022" name="Mol. Ecol. Resour.">
        <title>The genomes of chicory, endive, great burdock and yacon provide insights into Asteraceae palaeo-polyploidization history and plant inulin production.</title>
        <authorList>
            <person name="Fan W."/>
            <person name="Wang S."/>
            <person name="Wang H."/>
            <person name="Wang A."/>
            <person name="Jiang F."/>
            <person name="Liu H."/>
            <person name="Zhao H."/>
            <person name="Xu D."/>
            <person name="Zhang Y."/>
        </authorList>
    </citation>
    <scope>NUCLEOTIDE SEQUENCE [LARGE SCALE GENOMIC DNA]</scope>
    <source>
        <strain evidence="2">cv. Punajuju</strain>
    </source>
</reference>
<dbReference type="EMBL" id="CM042014">
    <property type="protein sequence ID" value="KAI3723547.1"/>
    <property type="molecule type" value="Genomic_DNA"/>
</dbReference>
<gene>
    <name evidence="1" type="ORF">L2E82_35197</name>
</gene>
<proteinExistence type="predicted"/>
<protein>
    <submittedName>
        <fullName evidence="1">Uncharacterized protein</fullName>
    </submittedName>
</protein>
<dbReference type="Proteomes" id="UP001055811">
    <property type="component" value="Linkage Group LG06"/>
</dbReference>
<sequence length="92" mass="10699">MDLCGPSAVESVGKKKYILVIVDDFSRFTWVLFLRNKSDAAEEIINFIKDMEFNDETDEGIFHGYSSNSKAYRVMNKRTLKIEETFSLKFDD</sequence>
<evidence type="ECO:0000313" key="1">
    <source>
        <dbReference type="EMBL" id="KAI3723547.1"/>
    </source>
</evidence>
<evidence type="ECO:0000313" key="2">
    <source>
        <dbReference type="Proteomes" id="UP001055811"/>
    </source>
</evidence>